<dbReference type="Gene3D" id="1.20.1250.20">
    <property type="entry name" value="MFS general substrate transporter like domains"/>
    <property type="match status" value="2"/>
</dbReference>
<dbReference type="InterPro" id="IPR036259">
    <property type="entry name" value="MFS_trans_sf"/>
</dbReference>
<feature type="transmembrane region" description="Helical" evidence="4">
    <location>
        <begin position="288"/>
        <end position="309"/>
    </location>
</feature>
<gene>
    <name evidence="6" type="ORF">J7I44_03195</name>
</gene>
<dbReference type="EMBL" id="JAGJRS010000007">
    <property type="protein sequence ID" value="MBP1473287.1"/>
    <property type="molecule type" value="Genomic_DNA"/>
</dbReference>
<dbReference type="PANTHER" id="PTHR23521">
    <property type="entry name" value="TRANSPORTER MFS SUPERFAMILY"/>
    <property type="match status" value="1"/>
</dbReference>
<protein>
    <submittedName>
        <fullName evidence="6">MFS transporter</fullName>
    </submittedName>
</protein>
<dbReference type="RefSeq" id="WP_209615639.1">
    <property type="nucleotide sequence ID" value="NZ_JAGJRS010000007.1"/>
</dbReference>
<sequence>MLTSLRSSTPLLLSTVFLLMGVGLLHSHIALEGRTLGFSVAMIGILTSAYYAGFLVGTYTVPRLTHRIGHIRTFAFCTALVTLVVLVQALDPAYHVWLVLRVLQGLLLVGLYAIIESWLNASAEPAHRSSVFAVYMMVNLGASAAAQQLLRIQGDGFVLFCVVAILFCAASLPVVTSRQTQPHIRSVPRVRIVHLFRLAPTALVSALLSGLALGAFWGLLPVYAAARGLDPGGIGTYVSVGIAGGVVLQWPLGRFSDRIDRRLALSLISAVAGLAALTNLLLSNPGGAAAMVVIFTFGGMSLTLYPIAVAHLVDYVHRDELLTASSTVLLVNGIGSALGPLLAGTLMSLLGPKLLFVWFAILDGTLAAYAFYRFVHRKREVTPDDNFVPMVNTGASSLDLHADEGRAEH</sequence>
<feature type="domain" description="Major facilitator superfamily (MFS) profile" evidence="5">
    <location>
        <begin position="198"/>
        <end position="409"/>
    </location>
</feature>
<dbReference type="PANTHER" id="PTHR23521:SF3">
    <property type="entry name" value="MFS TRANSPORTER"/>
    <property type="match status" value="1"/>
</dbReference>
<proteinExistence type="predicted"/>
<dbReference type="Proteomes" id="UP000823790">
    <property type="component" value="Unassembled WGS sequence"/>
</dbReference>
<evidence type="ECO:0000256" key="3">
    <source>
        <dbReference type="ARBA" id="ARBA00023136"/>
    </source>
</evidence>
<keyword evidence="7" id="KW-1185">Reference proteome</keyword>
<dbReference type="Pfam" id="PF07690">
    <property type="entry name" value="MFS_1"/>
    <property type="match status" value="1"/>
</dbReference>
<feature type="transmembrane region" description="Helical" evidence="4">
    <location>
        <begin position="195"/>
        <end position="220"/>
    </location>
</feature>
<reference evidence="6 7" key="1">
    <citation type="submission" date="2021-04" db="EMBL/GenBank/DDBJ databases">
        <authorList>
            <person name="Huq M.A."/>
        </authorList>
    </citation>
    <scope>NUCLEOTIDE SEQUENCE [LARGE SCALE GENOMIC DNA]</scope>
    <source>
        <strain evidence="6 7">MAH-13</strain>
    </source>
</reference>
<keyword evidence="2 4" id="KW-1133">Transmembrane helix</keyword>
<dbReference type="InterPro" id="IPR020846">
    <property type="entry name" value="MFS_dom"/>
</dbReference>
<accession>A0ABS4DJS0</accession>
<feature type="transmembrane region" description="Helical" evidence="4">
    <location>
        <begin position="355"/>
        <end position="372"/>
    </location>
</feature>
<feature type="transmembrane region" description="Helical" evidence="4">
    <location>
        <begin position="73"/>
        <end position="90"/>
    </location>
</feature>
<evidence type="ECO:0000313" key="6">
    <source>
        <dbReference type="EMBL" id="MBP1473287.1"/>
    </source>
</evidence>
<feature type="transmembrane region" description="Helical" evidence="4">
    <location>
        <begin position="131"/>
        <end position="150"/>
    </location>
</feature>
<dbReference type="PROSITE" id="PS50850">
    <property type="entry name" value="MFS"/>
    <property type="match status" value="1"/>
</dbReference>
<feature type="transmembrane region" description="Helical" evidence="4">
    <location>
        <begin position="321"/>
        <end position="343"/>
    </location>
</feature>
<evidence type="ECO:0000259" key="5">
    <source>
        <dbReference type="PROSITE" id="PS50850"/>
    </source>
</evidence>
<organism evidence="6 7">
    <name type="scientific">Frateuria flava</name>
    <dbReference type="NCBI Taxonomy" id="2821489"/>
    <lineage>
        <taxon>Bacteria</taxon>
        <taxon>Pseudomonadati</taxon>
        <taxon>Pseudomonadota</taxon>
        <taxon>Gammaproteobacteria</taxon>
        <taxon>Lysobacterales</taxon>
        <taxon>Rhodanobacteraceae</taxon>
        <taxon>Frateuria</taxon>
    </lineage>
</organism>
<evidence type="ECO:0000256" key="2">
    <source>
        <dbReference type="ARBA" id="ARBA00022989"/>
    </source>
</evidence>
<feature type="transmembrane region" description="Helical" evidence="4">
    <location>
        <begin position="232"/>
        <end position="251"/>
    </location>
</feature>
<dbReference type="InterPro" id="IPR047200">
    <property type="entry name" value="MFS_YcaD-like"/>
</dbReference>
<feature type="transmembrane region" description="Helical" evidence="4">
    <location>
        <begin position="96"/>
        <end position="119"/>
    </location>
</feature>
<keyword evidence="1 4" id="KW-0812">Transmembrane</keyword>
<dbReference type="InterPro" id="IPR011701">
    <property type="entry name" value="MFS"/>
</dbReference>
<dbReference type="SUPFAM" id="SSF103473">
    <property type="entry name" value="MFS general substrate transporter"/>
    <property type="match status" value="1"/>
</dbReference>
<comment type="caution">
    <text evidence="6">The sequence shown here is derived from an EMBL/GenBank/DDBJ whole genome shotgun (WGS) entry which is preliminary data.</text>
</comment>
<feature type="transmembrane region" description="Helical" evidence="4">
    <location>
        <begin position="156"/>
        <end position="175"/>
    </location>
</feature>
<dbReference type="CDD" id="cd17477">
    <property type="entry name" value="MFS_YcaD_like"/>
    <property type="match status" value="1"/>
</dbReference>
<evidence type="ECO:0000256" key="1">
    <source>
        <dbReference type="ARBA" id="ARBA00022692"/>
    </source>
</evidence>
<name>A0ABS4DJS0_9GAMM</name>
<evidence type="ECO:0000256" key="4">
    <source>
        <dbReference type="SAM" id="Phobius"/>
    </source>
</evidence>
<keyword evidence="3 4" id="KW-0472">Membrane</keyword>
<evidence type="ECO:0000313" key="7">
    <source>
        <dbReference type="Proteomes" id="UP000823790"/>
    </source>
</evidence>
<feature type="transmembrane region" description="Helical" evidence="4">
    <location>
        <begin position="37"/>
        <end position="61"/>
    </location>
</feature>
<feature type="transmembrane region" description="Helical" evidence="4">
    <location>
        <begin position="263"/>
        <end position="282"/>
    </location>
</feature>